<evidence type="ECO:0000259" key="1">
    <source>
        <dbReference type="Pfam" id="PF13280"/>
    </source>
</evidence>
<dbReference type="Pfam" id="PF26107">
    <property type="entry name" value="BrxR_CTD"/>
    <property type="match status" value="1"/>
</dbReference>
<dbReference type="PIRSF" id="PIRSF015558">
    <property type="entry name" value="Txn_reg_DeoR_prd"/>
    <property type="match status" value="1"/>
</dbReference>
<dbReference type="EMBL" id="JBEFLD010000008">
    <property type="protein sequence ID" value="MEQ6292093.1"/>
    <property type="molecule type" value="Genomic_DNA"/>
</dbReference>
<dbReference type="InterPro" id="IPR026881">
    <property type="entry name" value="WYL_dom"/>
</dbReference>
<dbReference type="RefSeq" id="WP_349589868.1">
    <property type="nucleotide sequence ID" value="NZ_JBEFLD010000008.1"/>
</dbReference>
<dbReference type="Pfam" id="PF26109">
    <property type="entry name" value="WHD_BrxR"/>
    <property type="match status" value="1"/>
</dbReference>
<sequence>MSPSLDELYRLTHNQRQRLSYLEFCLYFLGEVRRADMMARFDCAPAVVTRDIALYRQLAPANLELDPSSKAYHILSGFVPLFEHRLEQVIAALMQGEPYSIETLGRALLPGDYPSMLNRPAMPILAAVSRAIRQQRLLKVRYHSASSGEQERIIAPHALVDSGLRWHVRAYDRLRGAFIDLVLTRLLAASLLDEAPAVHEQAGQDEQWQQTIPLQLVPHPKLLDPAIATLDYAMNDGVLTINARAANVGYLLRRWYVDCSADASINDPACRLWLQNIRSIKEVQSRVLAPGYKD</sequence>
<dbReference type="Proteomes" id="UP001433638">
    <property type="component" value="Unassembled WGS sequence"/>
</dbReference>
<evidence type="ECO:0000313" key="4">
    <source>
        <dbReference type="EMBL" id="MEQ6292093.1"/>
    </source>
</evidence>
<evidence type="ECO:0000259" key="3">
    <source>
        <dbReference type="Pfam" id="PF26109"/>
    </source>
</evidence>
<comment type="caution">
    <text evidence="4">The sequence shown here is derived from an EMBL/GenBank/DDBJ whole genome shotgun (WGS) entry which is preliminary data.</text>
</comment>
<accession>A0ABV1M7D9</accession>
<feature type="domain" description="DNA-binding transcriptional repressor CapW C-terminal dimerisation" evidence="2">
    <location>
        <begin position="212"/>
        <end position="278"/>
    </location>
</feature>
<dbReference type="PANTHER" id="PTHR34580">
    <property type="match status" value="1"/>
</dbReference>
<dbReference type="InterPro" id="IPR059019">
    <property type="entry name" value="WHD_CapW"/>
</dbReference>
<protein>
    <submittedName>
        <fullName evidence="4">WYL domain-containing protein</fullName>
    </submittedName>
</protein>
<proteinExistence type="predicted"/>
<dbReference type="PANTHER" id="PTHR34580:SF3">
    <property type="entry name" value="PROTEIN PAFB"/>
    <property type="match status" value="1"/>
</dbReference>
<evidence type="ECO:0000259" key="2">
    <source>
        <dbReference type="Pfam" id="PF26107"/>
    </source>
</evidence>
<dbReference type="Pfam" id="PF13280">
    <property type="entry name" value="WYL"/>
    <property type="match status" value="1"/>
</dbReference>
<dbReference type="InterPro" id="IPR016634">
    <property type="entry name" value="CapW-like"/>
</dbReference>
<evidence type="ECO:0000313" key="5">
    <source>
        <dbReference type="Proteomes" id="UP001433638"/>
    </source>
</evidence>
<feature type="domain" description="DNA-binding transcriptional repressor CapW winged helix-turn-helix" evidence="3">
    <location>
        <begin position="14"/>
        <end position="83"/>
    </location>
</feature>
<reference evidence="4" key="1">
    <citation type="submission" date="2024-06" db="EMBL/GenBank/DDBJ databases">
        <title>Genome sequence of Vogesella sp. MAHUQ-64.</title>
        <authorList>
            <person name="Huq M.A."/>
        </authorList>
    </citation>
    <scope>NUCLEOTIDE SEQUENCE</scope>
    <source>
        <strain evidence="4">MAHUQ-64</strain>
    </source>
</reference>
<gene>
    <name evidence="4" type="ORF">ABNW52_15875</name>
</gene>
<dbReference type="InterPro" id="IPR059020">
    <property type="entry name" value="CapW_CTD"/>
</dbReference>
<dbReference type="PROSITE" id="PS52050">
    <property type="entry name" value="WYL"/>
    <property type="match status" value="1"/>
</dbReference>
<dbReference type="InterPro" id="IPR051534">
    <property type="entry name" value="CBASS_pafABC_assoc_protein"/>
</dbReference>
<feature type="domain" description="WYL" evidence="1">
    <location>
        <begin position="124"/>
        <end position="189"/>
    </location>
</feature>
<name>A0ABV1M7D9_9NEIS</name>
<keyword evidence="5" id="KW-1185">Reference proteome</keyword>
<organism evidence="4 5">
    <name type="scientific">Vogesella oryzagri</name>
    <dbReference type="NCBI Taxonomy" id="3160864"/>
    <lineage>
        <taxon>Bacteria</taxon>
        <taxon>Pseudomonadati</taxon>
        <taxon>Pseudomonadota</taxon>
        <taxon>Betaproteobacteria</taxon>
        <taxon>Neisseriales</taxon>
        <taxon>Chromobacteriaceae</taxon>
        <taxon>Vogesella</taxon>
    </lineage>
</organism>